<dbReference type="OrthoDB" id="364348at2759"/>
<dbReference type="GO" id="GO:0006906">
    <property type="term" value="P:vesicle fusion"/>
    <property type="evidence" value="ECO:0007669"/>
    <property type="project" value="TreeGrafter"/>
</dbReference>
<keyword evidence="4" id="KW-0812">Transmembrane</keyword>
<protein>
    <submittedName>
        <fullName evidence="6">t-SNARE</fullName>
    </submittedName>
</protein>
<organism evidence="6 7">
    <name type="scientific">Hyphopichia burtonii NRRL Y-1933</name>
    <dbReference type="NCBI Taxonomy" id="984485"/>
    <lineage>
        <taxon>Eukaryota</taxon>
        <taxon>Fungi</taxon>
        <taxon>Dikarya</taxon>
        <taxon>Ascomycota</taxon>
        <taxon>Saccharomycotina</taxon>
        <taxon>Pichiomycetes</taxon>
        <taxon>Debaryomycetaceae</taxon>
        <taxon>Hyphopichia</taxon>
    </lineage>
</organism>
<dbReference type="AlphaFoldDB" id="A0A1E4REA8"/>
<keyword evidence="4" id="KW-1133">Transmembrane helix</keyword>
<dbReference type="GO" id="GO:0048278">
    <property type="term" value="P:vesicle docking"/>
    <property type="evidence" value="ECO:0007669"/>
    <property type="project" value="TreeGrafter"/>
</dbReference>
<dbReference type="PANTHER" id="PTHR19957">
    <property type="entry name" value="SYNTAXIN"/>
    <property type="match status" value="1"/>
</dbReference>
<dbReference type="Pfam" id="PF14523">
    <property type="entry name" value="Syntaxin_2"/>
    <property type="match status" value="1"/>
</dbReference>
<dbReference type="GO" id="GO:0031201">
    <property type="term" value="C:SNARE complex"/>
    <property type="evidence" value="ECO:0007669"/>
    <property type="project" value="TreeGrafter"/>
</dbReference>
<dbReference type="PANTHER" id="PTHR19957:SF418">
    <property type="entry name" value="SNAP RECEPTOR"/>
    <property type="match status" value="1"/>
</dbReference>
<dbReference type="EMBL" id="KV454544">
    <property type="protein sequence ID" value="ODV65573.1"/>
    <property type="molecule type" value="Genomic_DNA"/>
</dbReference>
<dbReference type="InterPro" id="IPR000727">
    <property type="entry name" value="T_SNARE_dom"/>
</dbReference>
<feature type="domain" description="T-SNARE coiled-coil homology" evidence="5">
    <location>
        <begin position="223"/>
        <end position="285"/>
    </location>
</feature>
<dbReference type="RefSeq" id="XP_020074640.1">
    <property type="nucleotide sequence ID" value="XM_020220259.1"/>
</dbReference>
<dbReference type="InterPro" id="IPR045242">
    <property type="entry name" value="Syntaxin"/>
</dbReference>
<dbReference type="PROSITE" id="PS50192">
    <property type="entry name" value="T_SNARE"/>
    <property type="match status" value="1"/>
</dbReference>
<proteinExistence type="inferred from homology"/>
<keyword evidence="2" id="KW-0175">Coiled coil</keyword>
<dbReference type="GO" id="GO:0005484">
    <property type="term" value="F:SNAP receptor activity"/>
    <property type="evidence" value="ECO:0007669"/>
    <property type="project" value="InterPro"/>
</dbReference>
<dbReference type="InterPro" id="IPR006012">
    <property type="entry name" value="Syntaxin/epimorphin_CS"/>
</dbReference>
<dbReference type="InterPro" id="IPR006011">
    <property type="entry name" value="Syntaxin_N"/>
</dbReference>
<dbReference type="SMART" id="SM00397">
    <property type="entry name" value="t_SNARE"/>
    <property type="match status" value="1"/>
</dbReference>
<feature type="region of interest" description="Disordered" evidence="3">
    <location>
        <begin position="1"/>
        <end position="38"/>
    </location>
</feature>
<name>A0A1E4REA8_9ASCO</name>
<evidence type="ECO:0000259" key="5">
    <source>
        <dbReference type="PROSITE" id="PS50192"/>
    </source>
</evidence>
<keyword evidence="7" id="KW-1185">Reference proteome</keyword>
<dbReference type="GeneID" id="30994809"/>
<evidence type="ECO:0000313" key="6">
    <source>
        <dbReference type="EMBL" id="ODV65573.1"/>
    </source>
</evidence>
<dbReference type="PROSITE" id="PS00914">
    <property type="entry name" value="SYNTAXIN"/>
    <property type="match status" value="1"/>
</dbReference>
<dbReference type="SUPFAM" id="SSF47661">
    <property type="entry name" value="t-snare proteins"/>
    <property type="match status" value="1"/>
</dbReference>
<reference evidence="7" key="1">
    <citation type="submission" date="2016-05" db="EMBL/GenBank/DDBJ databases">
        <title>Comparative genomics of biotechnologically important yeasts.</title>
        <authorList>
            <consortium name="DOE Joint Genome Institute"/>
            <person name="Riley R."/>
            <person name="Haridas S."/>
            <person name="Wolfe K.H."/>
            <person name="Lopes M.R."/>
            <person name="Hittinger C.T."/>
            <person name="Goker M."/>
            <person name="Salamov A."/>
            <person name="Wisecaver J."/>
            <person name="Long T.M."/>
            <person name="Aerts A.L."/>
            <person name="Barry K."/>
            <person name="Choi C."/>
            <person name="Clum A."/>
            <person name="Coughlan A.Y."/>
            <person name="Deshpande S."/>
            <person name="Douglass A.P."/>
            <person name="Hanson S.J."/>
            <person name="Klenk H.-P."/>
            <person name="Labutti K."/>
            <person name="Lapidus A."/>
            <person name="Lindquist E."/>
            <person name="Lipzen A."/>
            <person name="Meier-Kolthoff J.P."/>
            <person name="Ohm R.A."/>
            <person name="Otillar R.P."/>
            <person name="Pangilinan J."/>
            <person name="Peng Y."/>
            <person name="Rokas A."/>
            <person name="Rosa C.A."/>
            <person name="Scheuner C."/>
            <person name="Sibirny A.A."/>
            <person name="Slot J.C."/>
            <person name="Stielow J.B."/>
            <person name="Sun H."/>
            <person name="Kurtzman C.P."/>
            <person name="Blackwell M."/>
            <person name="Grigoriev I.V."/>
            <person name="Jeffries T.W."/>
        </authorList>
    </citation>
    <scope>NUCLEOTIDE SEQUENCE [LARGE SCALE GENOMIC DNA]</scope>
    <source>
        <strain evidence="7">NRRL Y-1933</strain>
    </source>
</reference>
<dbReference type="Proteomes" id="UP000095085">
    <property type="component" value="Unassembled WGS sequence"/>
</dbReference>
<dbReference type="Gene3D" id="1.20.58.70">
    <property type="match status" value="1"/>
</dbReference>
<dbReference type="Pfam" id="PF05739">
    <property type="entry name" value="SNARE"/>
    <property type="match status" value="1"/>
</dbReference>
<dbReference type="CDD" id="cd15840">
    <property type="entry name" value="SNARE_Qa"/>
    <property type="match status" value="1"/>
</dbReference>
<evidence type="ECO:0000313" key="7">
    <source>
        <dbReference type="Proteomes" id="UP000095085"/>
    </source>
</evidence>
<dbReference type="STRING" id="984485.A0A1E4REA8"/>
<evidence type="ECO:0000256" key="3">
    <source>
        <dbReference type="SAM" id="MobiDB-lite"/>
    </source>
</evidence>
<dbReference type="GO" id="GO:0006896">
    <property type="term" value="P:Golgi to vacuole transport"/>
    <property type="evidence" value="ECO:0007669"/>
    <property type="project" value="TreeGrafter"/>
</dbReference>
<keyword evidence="4" id="KW-0472">Membrane</keyword>
<feature type="coiled-coil region" evidence="2">
    <location>
        <begin position="70"/>
        <end position="104"/>
    </location>
</feature>
<feature type="transmembrane region" description="Helical" evidence="4">
    <location>
        <begin position="297"/>
        <end position="315"/>
    </location>
</feature>
<evidence type="ECO:0000256" key="2">
    <source>
        <dbReference type="SAM" id="Coils"/>
    </source>
</evidence>
<gene>
    <name evidence="6" type="ORF">HYPBUDRAFT_150214</name>
</gene>
<dbReference type="InterPro" id="IPR010989">
    <property type="entry name" value="SNARE"/>
</dbReference>
<dbReference type="GO" id="GO:0006886">
    <property type="term" value="P:intracellular protein transport"/>
    <property type="evidence" value="ECO:0007669"/>
    <property type="project" value="InterPro"/>
</dbReference>
<sequence length="316" mass="36228">MSFANYDLESQKPLNKRNGDGAGKNAAKDNSSSQSQTNAQNELDNIINNTSIQLQLFGNLISQFDGQRKLVATRRDSSHLRDNLDELNKKITDLGRAIQTLIQNLSHLVNKKLTKKSRKTSDESHDEAYDEVSELNITNRQVVIKERLVNEFNDLHKRFLNSIRQYNEKKLAFPIKTEADVAINENTPLIQDDTQQQQQQQIQIQEQEQEQDQINQTELQYHVLLTEERNREIEQVSQGIMEVNSIFKDLGELVHQQGEQLDTVEDNIFQMNGNVKQASNELRKADDYQRSKGKWSCILLVALCIVVLIVVLAVIS</sequence>
<evidence type="ECO:0000256" key="4">
    <source>
        <dbReference type="SAM" id="Phobius"/>
    </source>
</evidence>
<evidence type="ECO:0000256" key="1">
    <source>
        <dbReference type="ARBA" id="ARBA00009063"/>
    </source>
</evidence>
<feature type="coiled-coil region" evidence="2">
    <location>
        <begin position="190"/>
        <end position="217"/>
    </location>
</feature>
<accession>A0A1E4REA8</accession>
<dbReference type="Gene3D" id="1.20.5.110">
    <property type="match status" value="1"/>
</dbReference>
<dbReference type="GO" id="GO:0000149">
    <property type="term" value="F:SNARE binding"/>
    <property type="evidence" value="ECO:0007669"/>
    <property type="project" value="TreeGrafter"/>
</dbReference>
<comment type="similarity">
    <text evidence="1">Belongs to the syntaxin family.</text>
</comment>
<dbReference type="GO" id="GO:0012505">
    <property type="term" value="C:endomembrane system"/>
    <property type="evidence" value="ECO:0007669"/>
    <property type="project" value="TreeGrafter"/>
</dbReference>